<evidence type="ECO:0000313" key="1">
    <source>
        <dbReference type="EMBL" id="WGX75986.1"/>
    </source>
</evidence>
<evidence type="ECO:0000313" key="2">
    <source>
        <dbReference type="Proteomes" id="UP001239169"/>
    </source>
</evidence>
<organism evidence="1 2">
    <name type="scientific">Paraclostridium bifermentans</name>
    <name type="common">Clostridium bifermentans</name>
    <dbReference type="NCBI Taxonomy" id="1490"/>
    <lineage>
        <taxon>Bacteria</taxon>
        <taxon>Bacillati</taxon>
        <taxon>Bacillota</taxon>
        <taxon>Clostridia</taxon>
        <taxon>Peptostreptococcales</taxon>
        <taxon>Peptostreptococcaceae</taxon>
        <taxon>Paraclostridium</taxon>
    </lineage>
</organism>
<protein>
    <submittedName>
        <fullName evidence="1">Uncharacterized protein</fullName>
    </submittedName>
</protein>
<dbReference type="EMBL" id="CP124685">
    <property type="protein sequence ID" value="WGX75986.1"/>
    <property type="molecule type" value="Genomic_DNA"/>
</dbReference>
<accession>A0ABY8R344</accession>
<gene>
    <name evidence="1" type="ORF">QJS64_00375</name>
</gene>
<name>A0ABY8R344_PARBF</name>
<sequence>MTYMMDKGYNGDYFRFGVDGYLECIEIDEYIKINTLRGKPFEVKGCKDCNRPYCNTNKLNIVYNYSRKLTKDEIKLAIKEMNLDVANFGFL</sequence>
<keyword evidence="2" id="KW-1185">Reference proteome</keyword>
<dbReference type="Proteomes" id="UP001239169">
    <property type="component" value="Chromosome"/>
</dbReference>
<proteinExistence type="predicted"/>
<reference evidence="1 2" key="1">
    <citation type="submission" date="2023-04" db="EMBL/GenBank/DDBJ databases">
        <title>Bacteria Genome Submission.</title>
        <authorList>
            <person name="Isaac P."/>
        </authorList>
    </citation>
    <scope>NUCLEOTIDE SEQUENCE [LARGE SCALE GENOMIC DNA]</scope>
    <source>
        <strain evidence="1 2">SampleS7P1</strain>
    </source>
</reference>